<dbReference type="OrthoDB" id="2195262at2759"/>
<organism evidence="2 3">
    <name type="scientific">Ecytonucleospora hepatopenaei</name>
    <dbReference type="NCBI Taxonomy" id="646526"/>
    <lineage>
        <taxon>Eukaryota</taxon>
        <taxon>Fungi</taxon>
        <taxon>Fungi incertae sedis</taxon>
        <taxon>Microsporidia</taxon>
        <taxon>Enterocytozoonidae</taxon>
        <taxon>Ecytonucleospora</taxon>
    </lineage>
</organism>
<gene>
    <name evidence="2" type="ORF">EHP00_892</name>
</gene>
<proteinExistence type="predicted"/>
<keyword evidence="3" id="KW-1185">Reference proteome</keyword>
<dbReference type="EMBL" id="MNPJ01000024">
    <property type="protein sequence ID" value="OQS53922.1"/>
    <property type="molecule type" value="Genomic_DNA"/>
</dbReference>
<evidence type="ECO:0000313" key="2">
    <source>
        <dbReference type="EMBL" id="OQS53922.1"/>
    </source>
</evidence>
<evidence type="ECO:0000259" key="1">
    <source>
        <dbReference type="Pfam" id="PF17019"/>
    </source>
</evidence>
<dbReference type="VEuPathDB" id="MicrosporidiaDB:EHP00_892"/>
<accession>A0A1W0E3Y3</accession>
<comment type="caution">
    <text evidence="2">The sequence shown here is derived from an EMBL/GenBank/DDBJ whole genome shotgun (WGS) entry which is preliminary data.</text>
</comment>
<sequence length="263" mass="30242">MKEFLGKQVVVSCNNKVIKGLLIDVNDSLVEIKTQQNTNKVNINEIQNMEVEMDESFLPKKDVLNEKEMYSLFYDAFTIYGPTEEQFVQLVINALIKTTKEAQTVKIIVGSDDIFGAIGFTFARSIMRNAKKVYVEIQTEITSLKNTMHFQLLKNSKQENLIIADFIDENENETKYDTVLLAYNRNYKYDINKNTTARILIIDCPSTNPYTNYFAFGLGFLPDTSRVFKNNFYVIDTSFSSVLCKKHGIDNNFSSSLKKIRMN</sequence>
<dbReference type="AlphaFoldDB" id="A0A1W0E3Y3"/>
<reference evidence="2 3" key="1">
    <citation type="journal article" date="2017" name="Environ. Microbiol.">
        <title>Decay of the glycolytic pathway and adaptation to intranuclear parasitism within Enterocytozoonidae microsporidia.</title>
        <authorList>
            <person name="Wiredu Boakye D."/>
            <person name="Jaroenlak P."/>
            <person name="Prachumwat A."/>
            <person name="Williams T.A."/>
            <person name="Bateman K.S."/>
            <person name="Itsathitphaisarn O."/>
            <person name="Sritunyalucksana K."/>
            <person name="Paszkiewicz K.H."/>
            <person name="Moore K.A."/>
            <person name="Stentiford G.D."/>
            <person name="Williams B.A."/>
        </authorList>
    </citation>
    <scope>NUCLEOTIDE SEQUENCE [LARGE SCALE GENOMIC DNA]</scope>
    <source>
        <strain evidence="2 3">TH1</strain>
    </source>
</reference>
<evidence type="ECO:0000313" key="3">
    <source>
        <dbReference type="Proteomes" id="UP000192758"/>
    </source>
</evidence>
<dbReference type="InterPro" id="IPR031512">
    <property type="entry name" value="DUF5096"/>
</dbReference>
<dbReference type="Pfam" id="PF17019">
    <property type="entry name" value="DUF5096"/>
    <property type="match status" value="1"/>
</dbReference>
<protein>
    <recommendedName>
        <fullName evidence="1">DUF5096 domain-containing protein</fullName>
    </recommendedName>
</protein>
<feature type="domain" description="DUF5096" evidence="1">
    <location>
        <begin position="65"/>
        <end position="260"/>
    </location>
</feature>
<name>A0A1W0E3Y3_9MICR</name>
<dbReference type="Proteomes" id="UP000192758">
    <property type="component" value="Unassembled WGS sequence"/>
</dbReference>